<dbReference type="GO" id="GO:0005634">
    <property type="term" value="C:nucleus"/>
    <property type="evidence" value="ECO:0000318"/>
    <property type="project" value="GO_Central"/>
</dbReference>
<dbReference type="PROSITE" id="PS50985">
    <property type="entry name" value="GRAS"/>
    <property type="match status" value="1"/>
</dbReference>
<dbReference type="HOGENOM" id="CLU_011924_5_1_1"/>
<dbReference type="Pfam" id="PF03514">
    <property type="entry name" value="GRAS"/>
    <property type="match status" value="1"/>
</dbReference>
<dbReference type="GO" id="GO:0003700">
    <property type="term" value="F:DNA-binding transcription factor activity"/>
    <property type="evidence" value="ECO:0000318"/>
    <property type="project" value="GO_Central"/>
</dbReference>
<proteinExistence type="inferred from homology"/>
<evidence type="ECO:0000256" key="1">
    <source>
        <dbReference type="ARBA" id="ARBA00023015"/>
    </source>
</evidence>
<dbReference type="Proteomes" id="UP000017836">
    <property type="component" value="Unassembled WGS sequence"/>
</dbReference>
<dbReference type="GO" id="GO:0006355">
    <property type="term" value="P:regulation of DNA-templated transcription"/>
    <property type="evidence" value="ECO:0000318"/>
    <property type="project" value="GO_Central"/>
</dbReference>
<name>U5DIA7_AMBTC</name>
<sequence>MSLGTLKPTFIKPNCHDQTMHHTCKDRIDAASTSQLSESGDLAAGKWVFDLILGCAKAITEKDAARSNHLLWMLNELASPYGDRDQRKAAAFLQALFCKASGSGDRCSRILAIVAEKAQTFDSARRVILRFQEVSPWTTFGHVAANGAILEAFEGVHDLHIIDISNTLCTQWPALLEALANRSEDTPRLRLTTLVDEGDLGGPHGAVLIEVRQRMEKYARLMRVPFEFEAVGGGLGSIGSVRVTDSEVVAVNLVGALRRVPVDARPSAVHGIAALGPRVVTVVEEEADLTGGEWAGRVSECMRFYGTYYEMLDEGFGRVSEERLALERQCGRELVHTMGCESAEGGRERSLRWSERMRNAGFGPAAFNFDAIDDVRALLKRYAGRWSVVSGEVPDTGLYLSWKDQPVVWASAWKP</sequence>
<dbReference type="GO" id="GO:0043565">
    <property type="term" value="F:sequence-specific DNA binding"/>
    <property type="evidence" value="ECO:0000318"/>
    <property type="project" value="GO_Central"/>
</dbReference>
<gene>
    <name evidence="4" type="ORF">AMTR_s00066p00182770</name>
</gene>
<keyword evidence="5" id="KW-1185">Reference proteome</keyword>
<comment type="caution">
    <text evidence="3">Lacks conserved residue(s) required for the propagation of feature annotation.</text>
</comment>
<feature type="region of interest" description="SAW" evidence="3">
    <location>
        <begin position="339"/>
        <end position="414"/>
    </location>
</feature>
<dbReference type="EMBL" id="KI392060">
    <property type="protein sequence ID" value="ERN20313.1"/>
    <property type="molecule type" value="Genomic_DNA"/>
</dbReference>
<evidence type="ECO:0000313" key="4">
    <source>
        <dbReference type="EMBL" id="ERN20313.1"/>
    </source>
</evidence>
<dbReference type="OrthoDB" id="1913536at2759"/>
<feature type="short sequence motif" description="VHIID" evidence="3">
    <location>
        <begin position="159"/>
        <end position="163"/>
    </location>
</feature>
<dbReference type="AlphaFoldDB" id="U5DIA7"/>
<comment type="similarity">
    <text evidence="3">Belongs to the GRAS family.</text>
</comment>
<evidence type="ECO:0000256" key="2">
    <source>
        <dbReference type="ARBA" id="ARBA00023163"/>
    </source>
</evidence>
<keyword evidence="2" id="KW-0804">Transcription</keyword>
<reference evidence="5" key="1">
    <citation type="journal article" date="2013" name="Science">
        <title>The Amborella genome and the evolution of flowering plants.</title>
        <authorList>
            <consortium name="Amborella Genome Project"/>
        </authorList>
    </citation>
    <scope>NUCLEOTIDE SEQUENCE [LARGE SCALE GENOMIC DNA]</scope>
</reference>
<dbReference type="Gramene" id="ERN20313">
    <property type="protein sequence ID" value="ERN20313"/>
    <property type="gene ID" value="AMTR_s00066p00182770"/>
</dbReference>
<dbReference type="OMA" id="RCYKTLT"/>
<dbReference type="InterPro" id="IPR005202">
    <property type="entry name" value="TF_GRAS"/>
</dbReference>
<accession>U5DIA7</accession>
<dbReference type="PANTHER" id="PTHR31636">
    <property type="entry name" value="OSJNBA0084A10.13 PROTEIN-RELATED"/>
    <property type="match status" value="1"/>
</dbReference>
<organism evidence="4 5">
    <name type="scientific">Amborella trichopoda</name>
    <dbReference type="NCBI Taxonomy" id="13333"/>
    <lineage>
        <taxon>Eukaryota</taxon>
        <taxon>Viridiplantae</taxon>
        <taxon>Streptophyta</taxon>
        <taxon>Embryophyta</taxon>
        <taxon>Tracheophyta</taxon>
        <taxon>Spermatophyta</taxon>
        <taxon>Magnoliopsida</taxon>
        <taxon>Amborellales</taxon>
        <taxon>Amborellaceae</taxon>
        <taxon>Amborella</taxon>
    </lineage>
</organism>
<feature type="region of interest" description="VHIID" evidence="3">
    <location>
        <begin position="128"/>
        <end position="193"/>
    </location>
</feature>
<dbReference type="eggNOG" id="ENOG502QQN4">
    <property type="taxonomic scope" value="Eukaryota"/>
</dbReference>
<protein>
    <submittedName>
        <fullName evidence="4">Uncharacterized protein</fullName>
    </submittedName>
</protein>
<evidence type="ECO:0000313" key="5">
    <source>
        <dbReference type="Proteomes" id="UP000017836"/>
    </source>
</evidence>
<evidence type="ECO:0000256" key="3">
    <source>
        <dbReference type="PROSITE-ProRule" id="PRU01191"/>
    </source>
</evidence>
<keyword evidence="1" id="KW-0805">Transcription regulation</keyword>
<feature type="region of interest" description="Leucine repeat II (LRII)" evidence="3">
    <location>
        <begin position="210"/>
        <end position="242"/>
    </location>
</feature>